<evidence type="ECO:0000256" key="1">
    <source>
        <dbReference type="SAM" id="Coils"/>
    </source>
</evidence>
<gene>
    <name evidence="3" type="ORF">H1R20_g4539</name>
</gene>
<keyword evidence="4" id="KW-1185">Reference proteome</keyword>
<proteinExistence type="predicted"/>
<name>A0A9W8JDG0_9AGAR</name>
<feature type="region of interest" description="Disordered" evidence="2">
    <location>
        <begin position="201"/>
        <end position="235"/>
    </location>
</feature>
<organism evidence="3 4">
    <name type="scientific">Candolleomyces eurysporus</name>
    <dbReference type="NCBI Taxonomy" id="2828524"/>
    <lineage>
        <taxon>Eukaryota</taxon>
        <taxon>Fungi</taxon>
        <taxon>Dikarya</taxon>
        <taxon>Basidiomycota</taxon>
        <taxon>Agaricomycotina</taxon>
        <taxon>Agaricomycetes</taxon>
        <taxon>Agaricomycetidae</taxon>
        <taxon>Agaricales</taxon>
        <taxon>Agaricineae</taxon>
        <taxon>Psathyrellaceae</taxon>
        <taxon>Candolleomyces</taxon>
    </lineage>
</organism>
<feature type="compositionally biased region" description="Low complexity" evidence="2">
    <location>
        <begin position="126"/>
        <end position="147"/>
    </location>
</feature>
<comment type="caution">
    <text evidence="3">The sequence shown here is derived from an EMBL/GenBank/DDBJ whole genome shotgun (WGS) entry which is preliminary data.</text>
</comment>
<keyword evidence="1" id="KW-0175">Coiled coil</keyword>
<sequence length="313" mass="34378">MIAALTPVQTGVEQVWALAVNNFRAVLDKMDAGFVEALSNERTTAFAYKTELEKQQAENANLQDRIGKLEKEAKELKETLCNCSAAMMMAQQDTAKLAGEKGALEIKLKSMEVLQKRLASQVPRNSFSSSSSTSSSESAARTTTSASLMETVQREVSEQVEYTLQAAFRDVQQQRALREQAERKMQAMMRKVKASLADLDVDAGDRPPAPPSREASTAVGTPPPIAQPHSRKPSMDLDTDIDISDASQIYTPYRTTGARASGIHYRDLNTSASIPDRTKHTPNSTGVCRCPILIDSGVQSPEEYQPKYQQSWS</sequence>
<reference evidence="3" key="1">
    <citation type="submission" date="2022-06" db="EMBL/GenBank/DDBJ databases">
        <title>Genome Sequence of Candolleomyces eurysporus.</title>
        <authorList>
            <person name="Buettner E."/>
        </authorList>
    </citation>
    <scope>NUCLEOTIDE SEQUENCE</scope>
    <source>
        <strain evidence="3">VTCC 930004</strain>
    </source>
</reference>
<evidence type="ECO:0000313" key="4">
    <source>
        <dbReference type="Proteomes" id="UP001140091"/>
    </source>
</evidence>
<dbReference type="AlphaFoldDB" id="A0A9W8JDG0"/>
<dbReference type="OrthoDB" id="10684193at2759"/>
<dbReference type="Proteomes" id="UP001140091">
    <property type="component" value="Unassembled WGS sequence"/>
</dbReference>
<feature type="coiled-coil region" evidence="1">
    <location>
        <begin position="164"/>
        <end position="198"/>
    </location>
</feature>
<feature type="coiled-coil region" evidence="1">
    <location>
        <begin position="45"/>
        <end position="79"/>
    </location>
</feature>
<accession>A0A9W8JDG0</accession>
<evidence type="ECO:0000256" key="2">
    <source>
        <dbReference type="SAM" id="MobiDB-lite"/>
    </source>
</evidence>
<feature type="non-terminal residue" evidence="3">
    <location>
        <position position="1"/>
    </location>
</feature>
<feature type="region of interest" description="Disordered" evidence="2">
    <location>
        <begin position="119"/>
        <end position="147"/>
    </location>
</feature>
<evidence type="ECO:0000313" key="3">
    <source>
        <dbReference type="EMBL" id="KAJ2932582.1"/>
    </source>
</evidence>
<protein>
    <submittedName>
        <fullName evidence="3">Uncharacterized protein</fullName>
    </submittedName>
</protein>
<dbReference type="EMBL" id="JANBPK010000770">
    <property type="protein sequence ID" value="KAJ2932582.1"/>
    <property type="molecule type" value="Genomic_DNA"/>
</dbReference>